<protein>
    <submittedName>
        <fullName evidence="2">Amidohydrolase</fullName>
        <ecNumber evidence="2">3.5.-.-</ecNumber>
    </submittedName>
</protein>
<name>A0ABW3TMG0_9MICO</name>
<organism evidence="2 3">
    <name type="scientific">Leucobacter albus</name>
    <dbReference type="NCBI Taxonomy" id="272210"/>
    <lineage>
        <taxon>Bacteria</taxon>
        <taxon>Bacillati</taxon>
        <taxon>Actinomycetota</taxon>
        <taxon>Actinomycetes</taxon>
        <taxon>Micrococcales</taxon>
        <taxon>Microbacteriaceae</taxon>
        <taxon>Leucobacter</taxon>
    </lineage>
</organism>
<dbReference type="CDD" id="cd01300">
    <property type="entry name" value="YtcJ_like"/>
    <property type="match status" value="1"/>
</dbReference>
<dbReference type="InterPro" id="IPR032466">
    <property type="entry name" value="Metal_Hydrolase"/>
</dbReference>
<keyword evidence="2" id="KW-0378">Hydrolase</keyword>
<keyword evidence="3" id="KW-1185">Reference proteome</keyword>
<dbReference type="PANTHER" id="PTHR22642">
    <property type="entry name" value="IMIDAZOLONEPROPIONASE"/>
    <property type="match status" value="1"/>
</dbReference>
<sequence>MTLTVFTGGTIILEAEREGHTHLSEAIAFSGDRVIAIGDNAARLAHQDGAEIIDLAGGALAPAIGEGHAHPVLGGLEAVGPNVRDAADLDGILAAVADWKQRHPEAEWLVGASYDATFAPGGVFRAEWLDAVTGDTPTILRAWDYHTAWVNSAALAAGGITAATADPPLGRYVRDADGTPTGTLQEAAANDFIANVVPPFALDDRVAAVEAATREYAAQGTTWVQDAWVEPTDVETYVEAARADRLHARVNLAFRANPATWRDQLGGFVALREEIRTLGHDRLSAETIKFFVDGVIESHTAVLAEPYADRPGERGLPNWDEAELIAAARDFDLAGFQLHIHAIGDDANRIALDTIAAVNDNPANAGTPARERAHVIAHVAMLAPDQINRFAELGVIANFEPYWAQCDAVMRDLTIPHIGHDREGWQYLIGSVLRSGATVSFGSDWPVTTKDWRPAFSTAITRHSHLEPGAEAWLPDERVSAGAALSAYTAGIAKQALAPERGALRVGMIADAVWLAADPLTADPNTVPDIAVLGTWLAGERTH</sequence>
<dbReference type="Proteomes" id="UP001597181">
    <property type="component" value="Unassembled WGS sequence"/>
</dbReference>
<dbReference type="Gene3D" id="2.30.40.10">
    <property type="entry name" value="Urease, subunit C, domain 1"/>
    <property type="match status" value="1"/>
</dbReference>
<dbReference type="Pfam" id="PF07969">
    <property type="entry name" value="Amidohydro_3"/>
    <property type="match status" value="1"/>
</dbReference>
<reference evidence="3" key="1">
    <citation type="journal article" date="2019" name="Int. J. Syst. Evol. Microbiol.">
        <title>The Global Catalogue of Microorganisms (GCM) 10K type strain sequencing project: providing services to taxonomists for standard genome sequencing and annotation.</title>
        <authorList>
            <consortium name="The Broad Institute Genomics Platform"/>
            <consortium name="The Broad Institute Genome Sequencing Center for Infectious Disease"/>
            <person name="Wu L."/>
            <person name="Ma J."/>
        </authorList>
    </citation>
    <scope>NUCLEOTIDE SEQUENCE [LARGE SCALE GENOMIC DNA]</scope>
    <source>
        <strain evidence="3">CCUG 50213</strain>
    </source>
</reference>
<dbReference type="SUPFAM" id="SSF51338">
    <property type="entry name" value="Composite domain of metallo-dependent hydrolases"/>
    <property type="match status" value="1"/>
</dbReference>
<accession>A0ABW3TMG0</accession>
<evidence type="ECO:0000259" key="1">
    <source>
        <dbReference type="Pfam" id="PF07969"/>
    </source>
</evidence>
<feature type="domain" description="Amidohydrolase 3" evidence="1">
    <location>
        <begin position="51"/>
        <end position="542"/>
    </location>
</feature>
<evidence type="ECO:0000313" key="3">
    <source>
        <dbReference type="Proteomes" id="UP001597181"/>
    </source>
</evidence>
<dbReference type="PANTHER" id="PTHR22642:SF2">
    <property type="entry name" value="PROTEIN LONG AFTER FAR-RED 3"/>
    <property type="match status" value="1"/>
</dbReference>
<gene>
    <name evidence="2" type="ORF">ACFQ3U_08370</name>
</gene>
<dbReference type="EC" id="3.5.-.-" evidence="2"/>
<dbReference type="GO" id="GO:0016787">
    <property type="term" value="F:hydrolase activity"/>
    <property type="evidence" value="ECO:0007669"/>
    <property type="project" value="UniProtKB-KW"/>
</dbReference>
<evidence type="ECO:0000313" key="2">
    <source>
        <dbReference type="EMBL" id="MFD1201906.1"/>
    </source>
</evidence>
<dbReference type="InterPro" id="IPR011059">
    <property type="entry name" value="Metal-dep_hydrolase_composite"/>
</dbReference>
<comment type="caution">
    <text evidence="2">The sequence shown here is derived from an EMBL/GenBank/DDBJ whole genome shotgun (WGS) entry which is preliminary data.</text>
</comment>
<dbReference type="SUPFAM" id="SSF51556">
    <property type="entry name" value="Metallo-dependent hydrolases"/>
    <property type="match status" value="1"/>
</dbReference>
<dbReference type="Gene3D" id="3.20.20.140">
    <property type="entry name" value="Metal-dependent hydrolases"/>
    <property type="match status" value="1"/>
</dbReference>
<dbReference type="InterPro" id="IPR013108">
    <property type="entry name" value="Amidohydro_3"/>
</dbReference>
<dbReference type="EMBL" id="JBHTLY010000003">
    <property type="protein sequence ID" value="MFD1201906.1"/>
    <property type="molecule type" value="Genomic_DNA"/>
</dbReference>
<proteinExistence type="predicted"/>
<dbReference type="InterPro" id="IPR033932">
    <property type="entry name" value="YtcJ-like"/>
</dbReference>
<dbReference type="Gene3D" id="3.10.310.70">
    <property type="match status" value="1"/>
</dbReference>
<dbReference type="RefSeq" id="WP_343962016.1">
    <property type="nucleotide sequence ID" value="NZ_BAAAKZ010000013.1"/>
</dbReference>